<evidence type="ECO:0000313" key="3">
    <source>
        <dbReference type="Proteomes" id="UP001157946"/>
    </source>
</evidence>
<proteinExistence type="predicted"/>
<dbReference type="RefSeq" id="WP_102992209.1">
    <property type="nucleotide sequence ID" value="NZ_FXTU01000003.1"/>
</dbReference>
<reference evidence="2" key="1">
    <citation type="submission" date="2017-05" db="EMBL/GenBank/DDBJ databases">
        <authorList>
            <person name="Varghese N."/>
            <person name="Submissions S."/>
        </authorList>
    </citation>
    <scope>NUCLEOTIDE SEQUENCE</scope>
    <source>
        <strain evidence="2">DSM 45262</strain>
    </source>
</reference>
<comment type="caution">
    <text evidence="2">The sequence shown here is derived from an EMBL/GenBank/DDBJ whole genome shotgun (WGS) entry which is preliminary data.</text>
</comment>
<dbReference type="InterPro" id="IPR018958">
    <property type="entry name" value="Knr4/Smi1-like_dom"/>
</dbReference>
<dbReference type="Gene3D" id="3.40.1580.10">
    <property type="entry name" value="SMI1/KNR4-like"/>
    <property type="match status" value="1"/>
</dbReference>
<dbReference type="AlphaFoldDB" id="A0AA45WPG0"/>
<dbReference type="Proteomes" id="UP001157946">
    <property type="component" value="Unassembled WGS sequence"/>
</dbReference>
<accession>A0AA45WPG0</accession>
<dbReference type="SUPFAM" id="SSF160631">
    <property type="entry name" value="SMI1/KNR4-like"/>
    <property type="match status" value="1"/>
</dbReference>
<dbReference type="EMBL" id="FXTU01000003">
    <property type="protein sequence ID" value="SMP21112.1"/>
    <property type="molecule type" value="Genomic_DNA"/>
</dbReference>
<dbReference type="InterPro" id="IPR037883">
    <property type="entry name" value="Knr4/Smi1-like_sf"/>
</dbReference>
<evidence type="ECO:0000259" key="1">
    <source>
        <dbReference type="SMART" id="SM00860"/>
    </source>
</evidence>
<name>A0AA45WPG0_9BACL</name>
<organism evidence="2 3">
    <name type="scientific">Laceyella tengchongensis</name>
    <dbReference type="NCBI Taxonomy" id="574699"/>
    <lineage>
        <taxon>Bacteria</taxon>
        <taxon>Bacillati</taxon>
        <taxon>Bacillota</taxon>
        <taxon>Bacilli</taxon>
        <taxon>Bacillales</taxon>
        <taxon>Thermoactinomycetaceae</taxon>
        <taxon>Laceyella</taxon>
    </lineage>
</organism>
<gene>
    <name evidence="2" type="ORF">SAMN06265361_103482</name>
</gene>
<protein>
    <submittedName>
        <fullName evidence="2">SMI1-KNR4 cell-wall</fullName>
    </submittedName>
</protein>
<keyword evidence="3" id="KW-1185">Reference proteome</keyword>
<dbReference type="Pfam" id="PF09346">
    <property type="entry name" value="SMI1_KNR4"/>
    <property type="match status" value="1"/>
</dbReference>
<dbReference type="SMART" id="SM00860">
    <property type="entry name" value="SMI1_KNR4"/>
    <property type="match status" value="1"/>
</dbReference>
<feature type="domain" description="Knr4/Smi1-like" evidence="1">
    <location>
        <begin position="8"/>
        <end position="142"/>
    </location>
</feature>
<sequence>MNIKGFGKATKEMIQSLEQQIGFSLPEDYKHFLRKYNGGTALVRYSTFYVKELNETIPLDVMYGLGVERSFDLVMWHHEYRDDLLPNSIIIGDCPGSGKIVLVTDLVNEGVYYWDYAFHFAQSDEDANTFKISDSFRDFVYGLKHP</sequence>
<evidence type="ECO:0000313" key="2">
    <source>
        <dbReference type="EMBL" id="SMP21112.1"/>
    </source>
</evidence>